<organism evidence="8 9">
    <name type="scientific">Geodermatophilus aquaeductus</name>
    <dbReference type="NCBI Taxonomy" id="1564161"/>
    <lineage>
        <taxon>Bacteria</taxon>
        <taxon>Bacillati</taxon>
        <taxon>Actinomycetota</taxon>
        <taxon>Actinomycetes</taxon>
        <taxon>Geodermatophilales</taxon>
        <taxon>Geodermatophilaceae</taxon>
        <taxon>Geodermatophilus</taxon>
    </lineage>
</organism>
<feature type="region of interest" description="Disordered" evidence="6">
    <location>
        <begin position="227"/>
        <end position="269"/>
    </location>
</feature>
<feature type="transmembrane region" description="Helical" evidence="7">
    <location>
        <begin position="36"/>
        <end position="59"/>
    </location>
</feature>
<evidence type="ECO:0000313" key="9">
    <source>
        <dbReference type="Proteomes" id="UP000317484"/>
    </source>
</evidence>
<dbReference type="Pfam" id="PF03631">
    <property type="entry name" value="Virul_fac_BrkB"/>
    <property type="match status" value="1"/>
</dbReference>
<accession>A0A521E0W9</accession>
<evidence type="ECO:0000313" key="8">
    <source>
        <dbReference type="EMBL" id="SMO77599.1"/>
    </source>
</evidence>
<feature type="transmembrane region" description="Helical" evidence="7">
    <location>
        <begin position="150"/>
        <end position="169"/>
    </location>
</feature>
<proteinExistence type="predicted"/>
<dbReference type="Proteomes" id="UP000317484">
    <property type="component" value="Unassembled WGS sequence"/>
</dbReference>
<evidence type="ECO:0000256" key="4">
    <source>
        <dbReference type="ARBA" id="ARBA00022989"/>
    </source>
</evidence>
<reference evidence="8 9" key="1">
    <citation type="submission" date="2017-05" db="EMBL/GenBank/DDBJ databases">
        <authorList>
            <person name="Varghese N."/>
            <person name="Submissions S."/>
        </authorList>
    </citation>
    <scope>NUCLEOTIDE SEQUENCE [LARGE SCALE GENOMIC DNA]</scope>
    <source>
        <strain evidence="8 9">DSM 46834</strain>
    </source>
</reference>
<feature type="transmembrane region" description="Helical" evidence="7">
    <location>
        <begin position="80"/>
        <end position="102"/>
    </location>
</feature>
<gene>
    <name evidence="8" type="ORF">SAMN06273567_10495</name>
</gene>
<keyword evidence="4 7" id="KW-1133">Transmembrane helix</keyword>
<dbReference type="GO" id="GO:0005886">
    <property type="term" value="C:plasma membrane"/>
    <property type="evidence" value="ECO:0007669"/>
    <property type="project" value="UniProtKB-SubCell"/>
</dbReference>
<keyword evidence="3 7" id="KW-0812">Transmembrane</keyword>
<evidence type="ECO:0000256" key="6">
    <source>
        <dbReference type="SAM" id="MobiDB-lite"/>
    </source>
</evidence>
<keyword evidence="2" id="KW-1003">Cell membrane</keyword>
<evidence type="ECO:0000256" key="1">
    <source>
        <dbReference type="ARBA" id="ARBA00004651"/>
    </source>
</evidence>
<feature type="transmembrane region" description="Helical" evidence="7">
    <location>
        <begin position="189"/>
        <end position="210"/>
    </location>
</feature>
<dbReference type="InterPro" id="IPR017039">
    <property type="entry name" value="Virul_fac_BrkB"/>
</dbReference>
<keyword evidence="9" id="KW-1185">Reference proteome</keyword>
<evidence type="ECO:0000256" key="5">
    <source>
        <dbReference type="ARBA" id="ARBA00023136"/>
    </source>
</evidence>
<dbReference type="AlphaFoldDB" id="A0A521E0W9"/>
<protein>
    <submittedName>
        <fullName evidence="8">Membrane protein</fullName>
    </submittedName>
</protein>
<feature type="transmembrane region" description="Helical" evidence="7">
    <location>
        <begin position="114"/>
        <end position="138"/>
    </location>
</feature>
<evidence type="ECO:0000256" key="7">
    <source>
        <dbReference type="SAM" id="Phobius"/>
    </source>
</evidence>
<keyword evidence="5 7" id="KW-0472">Membrane</keyword>
<name>A0A521E0W9_9ACTN</name>
<evidence type="ECO:0000256" key="2">
    <source>
        <dbReference type="ARBA" id="ARBA00022475"/>
    </source>
</evidence>
<comment type="subcellular location">
    <subcellularLocation>
        <location evidence="1">Cell membrane</location>
        <topology evidence="1">Multi-pass membrane protein</topology>
    </subcellularLocation>
</comment>
<dbReference type="EMBL" id="FXTJ01000004">
    <property type="protein sequence ID" value="SMO77599.1"/>
    <property type="molecule type" value="Genomic_DNA"/>
</dbReference>
<evidence type="ECO:0000256" key="3">
    <source>
        <dbReference type="ARBA" id="ARBA00022692"/>
    </source>
</evidence>
<sequence>MLLAAALAPADRRDLVSSGLIRRFRLTDDAADAVSTLFAHPAGSAVGLLSGFLLVFSGVSLTRRMQRMYLQAWGLTRPPGIGHAVHAVLGLTALLLGIGLTYSARALVASLPRAGILAVVLSAGAGFLLWTCLPWLLLDRRVAWRRLVPTGALTAVGTTLYGIVSTVYMPRLLETYSDRYGLFGVTLALVGWLLAVAVIVVVATTVAAEFDRAPDPWARRTRRRLRIGPAVDDPAGAGPTPTRGADDSPVVGRSEPAAGASRMRPEAPG</sequence>